<proteinExistence type="predicted"/>
<name>A0A261TKC1_9BORD</name>
<dbReference type="PANTHER" id="PTHR46656">
    <property type="entry name" value="PUTATIVE-RELATED"/>
    <property type="match status" value="1"/>
</dbReference>
<dbReference type="InterPro" id="IPR001296">
    <property type="entry name" value="Glyco_trans_1"/>
</dbReference>
<reference evidence="3 4" key="1">
    <citation type="submission" date="2017-05" db="EMBL/GenBank/DDBJ databases">
        <title>Complete and WGS of Bordetella genogroups.</title>
        <authorList>
            <person name="Spilker T."/>
            <person name="LiPuma J."/>
        </authorList>
    </citation>
    <scope>NUCLEOTIDE SEQUENCE [LARGE SCALE GENOMIC DNA]</scope>
    <source>
        <strain evidence="3 4">AU9919</strain>
    </source>
</reference>
<organism evidence="3 4">
    <name type="scientific">Bordetella genomosp. 4</name>
    <dbReference type="NCBI Taxonomy" id="463044"/>
    <lineage>
        <taxon>Bacteria</taxon>
        <taxon>Pseudomonadati</taxon>
        <taxon>Pseudomonadota</taxon>
        <taxon>Betaproteobacteria</taxon>
        <taxon>Burkholderiales</taxon>
        <taxon>Alcaligenaceae</taxon>
        <taxon>Bordetella</taxon>
    </lineage>
</organism>
<protein>
    <recommendedName>
        <fullName evidence="5">Mannosyltransferase</fullName>
    </recommendedName>
</protein>
<dbReference type="Pfam" id="PF00534">
    <property type="entry name" value="Glycos_transf_1"/>
    <property type="match status" value="2"/>
</dbReference>
<dbReference type="PANTHER" id="PTHR46656:SF3">
    <property type="entry name" value="PUTATIVE-RELATED"/>
    <property type="match status" value="1"/>
</dbReference>
<accession>A0A261TKC1</accession>
<gene>
    <name evidence="3" type="ORF">CAL20_25180</name>
</gene>
<dbReference type="RefSeq" id="WP_094839363.1">
    <property type="nucleotide sequence ID" value="NZ_NEVQ01000023.1"/>
</dbReference>
<dbReference type="Proteomes" id="UP000216885">
    <property type="component" value="Unassembled WGS sequence"/>
</dbReference>
<dbReference type="GO" id="GO:0016757">
    <property type="term" value="F:glycosyltransferase activity"/>
    <property type="evidence" value="ECO:0007669"/>
    <property type="project" value="InterPro"/>
</dbReference>
<feature type="domain" description="Glycosyl transferase family 1" evidence="1">
    <location>
        <begin position="638"/>
        <end position="761"/>
    </location>
</feature>
<dbReference type="SUPFAM" id="SSF53756">
    <property type="entry name" value="UDP-Glycosyltransferase/glycogen phosphorylase"/>
    <property type="match status" value="3"/>
</dbReference>
<dbReference type="Gene3D" id="3.40.50.2000">
    <property type="entry name" value="Glycogen Phosphorylase B"/>
    <property type="match status" value="4"/>
</dbReference>
<dbReference type="CDD" id="cd03801">
    <property type="entry name" value="GT4_PimA-like"/>
    <property type="match status" value="1"/>
</dbReference>
<sequence length="1219" mass="134996">MRLLIDMQGAQTESRFRGIGRYTVLIAQAIAKLRGEHELILLVNDLFPETIEPIKAAFKDLVPASHVLTWQTAGPVHERDPGNTPRRLAAEKLRTIFLQALDPDVIFIPSLFEGYVDDAVTGLEADLGIPVVVTIHDLIPLSNAAYYLDPNPTYKQFYQRKIDTLQAATGWVAVSEYSRQEACAALRLDPQRVICSLEGCAPVFHQPATSSAAQDQAFLRGYDIHRDFLLYSGGADERKNLPRLVRAYALLDASTRQSHQLVLAGKMPQGDIDNLRRIAAQSGLQDQEVVFTGYVNDDELAQLYRCCKLYVFPSWQEGFGLPALEAMACGAAVIGSNTSSLPEVIGNPDALFNPLDEQSIAECIRITLGDPGRLQALREWGRQRAQKFSWEAAGQLTLEFLQRMARRDGPAASWAARQQAAETRYRALLEAISAIHRATPFEDRDLKLLANAIAHNMAVAEDFFRAGALPQRIDWRIEGPFDSSYSLAIMNRELARALSALGHDVSLHSTEGPGDFEPDANFLEHNPDLATMHERAVAQPHSSAWVASRNLYPPRVDDMQARLNLMHLYAWEESGYPLDWIDAFNVSLQGMSVVSKHVHKVMVDNGLNVPCVVSGNGVDHWNRIEAETGAATLADAGFRFLHVSSCFPRKGVQAMLAAYGQAFTAQDDVVLVIKTFANPHNEVHDWLAQARAAQPSYPKVQIIEADLSDAQLKGLYQQCHALLAPSKAEGFGLPLAEAMLSGLPVVTTAWSGQLEFCTPETAWLVDYDFEYAQSHLGIFDSVWANPKIDALRDAIRDVYEASAETRQARVNRGRELLLSRFSWQDVAGRIVRNARDSAVAQASPAPRIGWITTWNTRCGIATYSEHLLHCLPAHVQVLAARNPELIARDGENVSRCWDAAEHETLAELSAQIEARNLDTLVVQFNYGFFNLENLARFLQAQCDAGRVVTVVMHATVDPAHVPHKKLAILRDALSRCARVIVHALGDLNRLKQLDLVDNVMLFPHGIAVDDDALQATASRPDSKSEIVLGSYGFFLPHKGLIELIEAVDIMRRAGLAVRLRMVNAEYPAPESTELIRQARARIAELNLGDHVELHTDFLPDAQSLALLRGTDIMLYPYQKTGESASGAVRYGLAVGKPVVVTPLSIFDDLGDSVFRLSGIAPADIARGLETLLRDIAQNRNHVQRTLDMATRWRADHRYERLARRLYGTLCALSCTRAGQ</sequence>
<dbReference type="AlphaFoldDB" id="A0A261TKC1"/>
<feature type="domain" description="Glycosyl transferase family 1" evidence="1">
    <location>
        <begin position="227"/>
        <end position="383"/>
    </location>
</feature>
<dbReference type="InterPro" id="IPR028098">
    <property type="entry name" value="Glyco_trans_4-like_N"/>
</dbReference>
<evidence type="ECO:0008006" key="5">
    <source>
        <dbReference type="Google" id="ProtNLM"/>
    </source>
</evidence>
<evidence type="ECO:0000259" key="1">
    <source>
        <dbReference type="Pfam" id="PF00534"/>
    </source>
</evidence>
<evidence type="ECO:0000313" key="4">
    <source>
        <dbReference type="Proteomes" id="UP000216885"/>
    </source>
</evidence>
<dbReference type="Pfam" id="PF13439">
    <property type="entry name" value="Glyco_transf_4"/>
    <property type="match status" value="1"/>
</dbReference>
<dbReference type="CDD" id="cd03809">
    <property type="entry name" value="GT4_MtfB-like"/>
    <property type="match status" value="1"/>
</dbReference>
<dbReference type="EMBL" id="NEVQ01000023">
    <property type="protein sequence ID" value="OZI50049.1"/>
    <property type="molecule type" value="Genomic_DNA"/>
</dbReference>
<comment type="caution">
    <text evidence="3">The sequence shown here is derived from an EMBL/GenBank/DDBJ whole genome shotgun (WGS) entry which is preliminary data.</text>
</comment>
<evidence type="ECO:0000259" key="2">
    <source>
        <dbReference type="Pfam" id="PF13439"/>
    </source>
</evidence>
<evidence type="ECO:0000313" key="3">
    <source>
        <dbReference type="EMBL" id="OZI50049.1"/>
    </source>
</evidence>
<feature type="domain" description="Glycosyltransferase subfamily 4-like N-terminal" evidence="2">
    <location>
        <begin position="17"/>
        <end position="193"/>
    </location>
</feature>
<keyword evidence="4" id="KW-1185">Reference proteome</keyword>